<dbReference type="InterPro" id="IPR056120">
    <property type="entry name" value="DUF7703"/>
</dbReference>
<dbReference type="Proteomes" id="UP000631181">
    <property type="component" value="Unassembled WGS sequence"/>
</dbReference>
<feature type="transmembrane region" description="Helical" evidence="2">
    <location>
        <begin position="164"/>
        <end position="182"/>
    </location>
</feature>
<dbReference type="EMBL" id="WIWV01000009">
    <property type="protein sequence ID" value="KAF7719085.1"/>
    <property type="molecule type" value="Genomic_DNA"/>
</dbReference>
<evidence type="ECO:0000313" key="5">
    <source>
        <dbReference type="Proteomes" id="UP000631181"/>
    </source>
</evidence>
<keyword evidence="2" id="KW-1133">Transmembrane helix</keyword>
<feature type="transmembrane region" description="Helical" evidence="2">
    <location>
        <begin position="120"/>
        <end position="144"/>
    </location>
</feature>
<feature type="compositionally biased region" description="Polar residues" evidence="1">
    <location>
        <begin position="271"/>
        <end position="283"/>
    </location>
</feature>
<evidence type="ECO:0000313" key="4">
    <source>
        <dbReference type="EMBL" id="KAF7719085.1"/>
    </source>
</evidence>
<protein>
    <recommendedName>
        <fullName evidence="3">DUF7703 domain-containing protein</fullName>
    </recommendedName>
</protein>
<dbReference type="PANTHER" id="PTHR37013:SF7">
    <property type="entry name" value="INTEGRAL MEMBRANE PROTEIN"/>
    <property type="match status" value="1"/>
</dbReference>
<evidence type="ECO:0000259" key="3">
    <source>
        <dbReference type="Pfam" id="PF24802"/>
    </source>
</evidence>
<dbReference type="OrthoDB" id="405906at2759"/>
<accession>A0A8J8WN26</accession>
<feature type="transmembrane region" description="Helical" evidence="2">
    <location>
        <begin position="56"/>
        <end position="78"/>
    </location>
</feature>
<keyword evidence="5" id="KW-1185">Reference proteome</keyword>
<evidence type="ECO:0000256" key="1">
    <source>
        <dbReference type="SAM" id="MobiDB-lite"/>
    </source>
</evidence>
<comment type="caution">
    <text evidence="4">The sequence shown here is derived from an EMBL/GenBank/DDBJ whole genome shotgun (WGS) entry which is preliminary data.</text>
</comment>
<organism evidence="4 5">
    <name type="scientific">Penicillium ucsense</name>
    <dbReference type="NCBI Taxonomy" id="2839758"/>
    <lineage>
        <taxon>Eukaryota</taxon>
        <taxon>Fungi</taxon>
        <taxon>Dikarya</taxon>
        <taxon>Ascomycota</taxon>
        <taxon>Pezizomycotina</taxon>
        <taxon>Eurotiomycetes</taxon>
        <taxon>Eurotiomycetidae</taxon>
        <taxon>Eurotiales</taxon>
        <taxon>Aspergillaceae</taxon>
        <taxon>Penicillium</taxon>
    </lineage>
</organism>
<dbReference type="Pfam" id="PF24802">
    <property type="entry name" value="DUF7703"/>
    <property type="match status" value="1"/>
</dbReference>
<dbReference type="PANTHER" id="PTHR37013">
    <property type="entry name" value="INTEGRAL MEMBRANE PROTEIN (AFU_ORTHOLOGUE AFUA_1G05950)-RELATED"/>
    <property type="match status" value="1"/>
</dbReference>
<keyword evidence="2" id="KW-0812">Transmembrane</keyword>
<keyword evidence="2" id="KW-0472">Membrane</keyword>
<sequence length="315" mass="35352">MSSNASGFTAALLKPDSPTTPARTQVFAAFAAVAWYNAIELTVICFMSFKRRHGCYFWSLLVASLCIITHCLGAVLLFYPTGVNPFFCVTLMSLSWYGMVTGQSLVLWSRLHLVVHNYRVLWGVLCMIVVDAVLFHIPTTVLLYGTLATTVGPWTRGYGIMERIQLVGFCIQELIISGIYIWETVKLLKLRPQGRSSGILHTLLTINILILFLDVAVVLIEYIGFYAVQVLFKPVVYSIKLKLEYAILGRLVAIAQPAQTDHYEDIPSSARDVNSLPSSQETPPRQPVAQRPNPRRLYSFPWYRESSIHSPYASP</sequence>
<name>A0A8J8WN26_9EURO</name>
<feature type="domain" description="DUF7703" evidence="3">
    <location>
        <begin position="23"/>
        <end position="256"/>
    </location>
</feature>
<reference evidence="4" key="1">
    <citation type="journal article" date="2020" name="Front. Microbiol.">
        <title>Gene regulatory networks of Penicillium echinulatum 2HH and Penicillium oxalicum 114-2 inferred by a computational biology approach.</title>
        <authorList>
            <person name="Lenz A.R."/>
            <person name="Galan-Vasquez E."/>
            <person name="Balbinot E."/>
            <person name="De Abreu F.P."/>
            <person name="De Oliveira N.S."/>
            <person name="Da Rosa L.O."/>
            <person name="De Avila E Silva S."/>
            <person name="Camassola M."/>
            <person name="Dillon A.J.P."/>
            <person name="Perez-Rueda E."/>
        </authorList>
    </citation>
    <scope>NUCLEOTIDE SEQUENCE</scope>
    <source>
        <strain evidence="4">S1M29</strain>
    </source>
</reference>
<feature type="transmembrane region" description="Helical" evidence="2">
    <location>
        <begin position="84"/>
        <end position="108"/>
    </location>
</feature>
<gene>
    <name evidence="4" type="ORF">PECM_008597</name>
</gene>
<dbReference type="AlphaFoldDB" id="A0A8J8WN26"/>
<feature type="transmembrane region" description="Helical" evidence="2">
    <location>
        <begin position="26"/>
        <end position="49"/>
    </location>
</feature>
<proteinExistence type="predicted"/>
<evidence type="ECO:0000256" key="2">
    <source>
        <dbReference type="SAM" id="Phobius"/>
    </source>
</evidence>
<feature type="region of interest" description="Disordered" evidence="1">
    <location>
        <begin position="270"/>
        <end position="293"/>
    </location>
</feature>
<feature type="transmembrane region" description="Helical" evidence="2">
    <location>
        <begin position="203"/>
        <end position="228"/>
    </location>
</feature>